<feature type="compositionally biased region" description="Low complexity" evidence="1">
    <location>
        <begin position="303"/>
        <end position="324"/>
    </location>
</feature>
<organism evidence="2 3">
    <name type="scientific">Panicum miliaceum</name>
    <name type="common">Proso millet</name>
    <name type="synonym">Broomcorn millet</name>
    <dbReference type="NCBI Taxonomy" id="4540"/>
    <lineage>
        <taxon>Eukaryota</taxon>
        <taxon>Viridiplantae</taxon>
        <taxon>Streptophyta</taxon>
        <taxon>Embryophyta</taxon>
        <taxon>Tracheophyta</taxon>
        <taxon>Spermatophyta</taxon>
        <taxon>Magnoliopsida</taxon>
        <taxon>Liliopsida</taxon>
        <taxon>Poales</taxon>
        <taxon>Poaceae</taxon>
        <taxon>PACMAD clade</taxon>
        <taxon>Panicoideae</taxon>
        <taxon>Panicodae</taxon>
        <taxon>Paniceae</taxon>
        <taxon>Panicinae</taxon>
        <taxon>Panicum</taxon>
        <taxon>Panicum sect. Panicum</taxon>
    </lineage>
</organism>
<comment type="caution">
    <text evidence="2">The sequence shown here is derived from an EMBL/GenBank/DDBJ whole genome shotgun (WGS) entry which is preliminary data.</text>
</comment>
<feature type="compositionally biased region" description="Pro residues" evidence="1">
    <location>
        <begin position="167"/>
        <end position="194"/>
    </location>
</feature>
<accession>A0A3L6TAT1</accession>
<feature type="region of interest" description="Disordered" evidence="1">
    <location>
        <begin position="1"/>
        <end position="104"/>
    </location>
</feature>
<feature type="region of interest" description="Disordered" evidence="1">
    <location>
        <begin position="399"/>
        <end position="428"/>
    </location>
</feature>
<keyword evidence="3" id="KW-1185">Reference proteome</keyword>
<feature type="compositionally biased region" description="Low complexity" evidence="1">
    <location>
        <begin position="61"/>
        <end position="79"/>
    </location>
</feature>
<sequence length="542" mass="56575">MDQDRRTPPPPPRTGSNPHATTSSGLSVRGSPSSAMLGLSSPASPHRRFSPSLYPPPAPSPGRLASGSGSGSGSASRFGQIPPSSPVAAPGGRQRRTHALPSPFLSELASIRRMGASLFGDLDDARPTNHHRGASATPQAAIHGQQPQQQAWPSPTLTMSRDSGLRTPPPSGSFPQVAPPPVSRQQQPPSPGRPPLSSNRFAGFPASAFWSQPRRQVQSSSSGVPPPLALQQQQTTYHPDPSSTDLAPLPSGSGSIFSKSSFTDLAPPLPGETTMFGSSSWSSSAQLAPDTASHTVAMYSHAQSSSDSELQPLPPSLQMQSPDQTPSWQWKFSGNGSSSSTYSDFEAPILDVAVGLGPRFQIKEEPVDFDAPCTEMQPELISLDDDDDDDGLDALLQSFKSSTEPATSSEGSLQLGGSGSRPSVLGIIDEGSGQSWDWDIAKQNLQFPLLPSPTDRLELNSSHGPSVWSTGDTSGQGWAGMPALASMFDQMSIAGGTMSIGQGWPAMPAAAGQYAAAVPGQAISPAGTLAARLRRTPPQCQN</sequence>
<name>A0A3L6TAT1_PANMI</name>
<evidence type="ECO:0000313" key="2">
    <source>
        <dbReference type="EMBL" id="RLN34567.1"/>
    </source>
</evidence>
<reference evidence="3" key="1">
    <citation type="journal article" date="2019" name="Nat. Commun.">
        <title>The genome of broomcorn millet.</title>
        <authorList>
            <person name="Zou C."/>
            <person name="Miki D."/>
            <person name="Li D."/>
            <person name="Tang Q."/>
            <person name="Xiao L."/>
            <person name="Rajput S."/>
            <person name="Deng P."/>
            <person name="Jia W."/>
            <person name="Huang R."/>
            <person name="Zhang M."/>
            <person name="Sun Y."/>
            <person name="Hu J."/>
            <person name="Fu X."/>
            <person name="Schnable P.S."/>
            <person name="Li F."/>
            <person name="Zhang H."/>
            <person name="Feng B."/>
            <person name="Zhu X."/>
            <person name="Liu R."/>
            <person name="Schnable J.C."/>
            <person name="Zhu J.-K."/>
            <person name="Zhang H."/>
        </authorList>
    </citation>
    <scope>NUCLEOTIDE SEQUENCE [LARGE SCALE GENOMIC DNA]</scope>
</reference>
<dbReference type="EMBL" id="PQIB02000002">
    <property type="protein sequence ID" value="RLN34567.1"/>
    <property type="molecule type" value="Genomic_DNA"/>
</dbReference>
<feature type="compositionally biased region" description="Low complexity" evidence="1">
    <location>
        <begin position="23"/>
        <end position="34"/>
    </location>
</feature>
<feature type="region of interest" description="Disordered" evidence="1">
    <location>
        <begin position="120"/>
        <end position="333"/>
    </location>
</feature>
<proteinExistence type="predicted"/>
<dbReference type="Proteomes" id="UP000275267">
    <property type="component" value="Unassembled WGS sequence"/>
</dbReference>
<gene>
    <name evidence="2" type="ORF">C2845_PM03G31290</name>
</gene>
<evidence type="ECO:0000313" key="3">
    <source>
        <dbReference type="Proteomes" id="UP000275267"/>
    </source>
</evidence>
<dbReference type="OrthoDB" id="10614076at2759"/>
<protein>
    <submittedName>
        <fullName evidence="2">Uncharacterized protein</fullName>
    </submittedName>
</protein>
<dbReference type="STRING" id="4540.A0A3L6TAT1"/>
<dbReference type="AlphaFoldDB" id="A0A3L6TAT1"/>
<evidence type="ECO:0000256" key="1">
    <source>
        <dbReference type="SAM" id="MobiDB-lite"/>
    </source>
</evidence>
<feature type="compositionally biased region" description="Low complexity" evidence="1">
    <location>
        <begin position="138"/>
        <end position="155"/>
    </location>
</feature>
<feature type="compositionally biased region" description="Low complexity" evidence="1">
    <location>
        <begin position="211"/>
        <end position="223"/>
    </location>
</feature>
<feature type="compositionally biased region" description="Low complexity" evidence="1">
    <location>
        <begin position="251"/>
        <end position="262"/>
    </location>
</feature>